<proteinExistence type="predicted"/>
<evidence type="ECO:0000313" key="2">
    <source>
        <dbReference type="Proteomes" id="UP001243623"/>
    </source>
</evidence>
<protein>
    <submittedName>
        <fullName evidence="1">Uncharacterized protein</fullName>
    </submittedName>
</protein>
<dbReference type="EMBL" id="CP120678">
    <property type="protein sequence ID" value="WIW71369.1"/>
    <property type="molecule type" value="Genomic_DNA"/>
</dbReference>
<organism evidence="1 2">
    <name type="scientific">Selenobaculum gibii</name>
    <dbReference type="NCBI Taxonomy" id="3054208"/>
    <lineage>
        <taxon>Bacteria</taxon>
        <taxon>Bacillati</taxon>
        <taxon>Bacillota</taxon>
        <taxon>Negativicutes</taxon>
        <taxon>Selenomonadales</taxon>
        <taxon>Selenomonadaceae</taxon>
        <taxon>Selenobaculum</taxon>
    </lineage>
</organism>
<dbReference type="KEGG" id="sgbi:P3F81_03395"/>
<dbReference type="AlphaFoldDB" id="A0A9Y2AJL0"/>
<reference evidence="1" key="1">
    <citation type="submission" date="2023-03" db="EMBL/GenBank/DDBJ databases">
        <title>Selenobaculum gbiensis gen. nov. sp. nov., a new bacterium isolated from the gut microbiota of IBD patient.</title>
        <authorList>
            <person name="Yeo S."/>
            <person name="Park H."/>
            <person name="Huh C.S."/>
        </authorList>
    </citation>
    <scope>NUCLEOTIDE SEQUENCE</scope>
    <source>
        <strain evidence="1">ICN-92133</strain>
    </source>
</reference>
<accession>A0A9Y2AJL0</accession>
<evidence type="ECO:0000313" key="1">
    <source>
        <dbReference type="EMBL" id="WIW71369.1"/>
    </source>
</evidence>
<dbReference type="RefSeq" id="WP_309320621.1">
    <property type="nucleotide sequence ID" value="NZ_CP120678.1"/>
</dbReference>
<gene>
    <name evidence="1" type="ORF">P3F81_03395</name>
</gene>
<keyword evidence="2" id="KW-1185">Reference proteome</keyword>
<name>A0A9Y2AJL0_9FIRM</name>
<sequence length="55" mass="6619">MIEEIENNIKNNDKEEMITISARHYVALLKELNKLRFKYAQRGKKTQNKKLRKSI</sequence>
<dbReference type="Proteomes" id="UP001243623">
    <property type="component" value="Chromosome"/>
</dbReference>